<keyword evidence="1" id="KW-0175">Coiled coil</keyword>
<dbReference type="InterPro" id="IPR024623">
    <property type="entry name" value="YtxH"/>
</dbReference>
<proteinExistence type="predicted"/>
<dbReference type="Gene3D" id="1.20.120.20">
    <property type="entry name" value="Apolipoprotein"/>
    <property type="match status" value="1"/>
</dbReference>
<keyword evidence="2" id="KW-0472">Membrane</keyword>
<organism evidence="3 4">
    <name type="scientific">Bacillus suaedaesalsae</name>
    <dbReference type="NCBI Taxonomy" id="2810349"/>
    <lineage>
        <taxon>Bacteria</taxon>
        <taxon>Bacillati</taxon>
        <taxon>Bacillota</taxon>
        <taxon>Bacilli</taxon>
        <taxon>Bacillales</taxon>
        <taxon>Bacillaceae</taxon>
        <taxon>Bacillus</taxon>
    </lineage>
</organism>
<sequence>MSKGNSFVLGVVVGSVIGSLTMLLSTPKSGSELRSAIKENSRDLSEKLAHLKHEAKDFLSLIEKSTKEGTQVVREFTEDVQKTINEWKKDIEPHQLNIQREMKEIEETLQQLEEAVTANRHQITE</sequence>
<dbReference type="Proteomes" id="UP001518925">
    <property type="component" value="Unassembled WGS sequence"/>
</dbReference>
<protein>
    <submittedName>
        <fullName evidence="3">YtxH domain-containing protein</fullName>
    </submittedName>
</protein>
<gene>
    <name evidence="3" type="ORF">JR050_05905</name>
</gene>
<evidence type="ECO:0000313" key="4">
    <source>
        <dbReference type="Proteomes" id="UP001518925"/>
    </source>
</evidence>
<evidence type="ECO:0000256" key="2">
    <source>
        <dbReference type="SAM" id="Phobius"/>
    </source>
</evidence>
<dbReference type="PANTHER" id="PTHR35792:SF3">
    <property type="entry name" value="IG HYPOTHETICAL 17707"/>
    <property type="match status" value="1"/>
</dbReference>
<evidence type="ECO:0000313" key="3">
    <source>
        <dbReference type="EMBL" id="MBM6617208.1"/>
    </source>
</evidence>
<dbReference type="Pfam" id="PF12732">
    <property type="entry name" value="YtxH"/>
    <property type="match status" value="1"/>
</dbReference>
<keyword evidence="4" id="KW-1185">Reference proteome</keyword>
<reference evidence="3 4" key="1">
    <citation type="submission" date="2021-02" db="EMBL/GenBank/DDBJ databases">
        <title>Bacillus sp. RD4P76, an endophyte from a halophyte.</title>
        <authorList>
            <person name="Sun J.-Q."/>
        </authorList>
    </citation>
    <scope>NUCLEOTIDE SEQUENCE [LARGE SCALE GENOMIC DNA]</scope>
    <source>
        <strain evidence="3 4">RD4P76</strain>
    </source>
</reference>
<evidence type="ECO:0000256" key="1">
    <source>
        <dbReference type="SAM" id="Coils"/>
    </source>
</evidence>
<comment type="caution">
    <text evidence="3">The sequence shown here is derived from an EMBL/GenBank/DDBJ whole genome shotgun (WGS) entry which is preliminary data.</text>
</comment>
<dbReference type="EMBL" id="JAFELM010000019">
    <property type="protein sequence ID" value="MBM6617208.1"/>
    <property type="molecule type" value="Genomic_DNA"/>
</dbReference>
<feature type="coiled-coil region" evidence="1">
    <location>
        <begin position="95"/>
        <end position="122"/>
    </location>
</feature>
<accession>A0ABS2DFG8</accession>
<dbReference type="InterPro" id="IPR052928">
    <property type="entry name" value="Desiccation-related_membrane"/>
</dbReference>
<name>A0ABS2DFG8_9BACI</name>
<feature type="transmembrane region" description="Helical" evidence="2">
    <location>
        <begin position="6"/>
        <end position="24"/>
    </location>
</feature>
<keyword evidence="2" id="KW-1133">Transmembrane helix</keyword>
<dbReference type="RefSeq" id="WP_204202586.1">
    <property type="nucleotide sequence ID" value="NZ_JAFELM010000019.1"/>
</dbReference>
<dbReference type="PANTHER" id="PTHR35792">
    <property type="entry name" value="GENERAL STRESS PROTEIN"/>
    <property type="match status" value="1"/>
</dbReference>
<keyword evidence="2" id="KW-0812">Transmembrane</keyword>